<dbReference type="Pfam" id="PF16220">
    <property type="entry name" value="DUF4880"/>
    <property type="match status" value="1"/>
</dbReference>
<keyword evidence="3" id="KW-0675">Receptor</keyword>
<dbReference type="eggNOG" id="COG3712">
    <property type="taxonomic scope" value="Bacteria"/>
</dbReference>
<proteinExistence type="predicted"/>
<dbReference type="EMBL" id="CR543861">
    <property type="protein sequence ID" value="CAG68617.1"/>
    <property type="molecule type" value="Genomic_DNA"/>
</dbReference>
<feature type="domain" description="FecR protein" evidence="1">
    <location>
        <begin position="109"/>
        <end position="198"/>
    </location>
</feature>
<dbReference type="OrthoDB" id="1099576at2"/>
<dbReference type="Proteomes" id="UP000000430">
    <property type="component" value="Chromosome"/>
</dbReference>
<dbReference type="AlphaFoldDB" id="Q6FBE6"/>
<dbReference type="InterPro" id="IPR012373">
    <property type="entry name" value="Ferrdict_sens_TM"/>
</dbReference>
<sequence>MLNQNERHQILEEAVEWLMQMKQKPLNEIELLEFEQWKNRSQLHQSIWQQAYQLEEKFQSLPSHIAIPIIQKQKSHPDIWLMVLSCLPLLGLLYVMNQQQQWTADYRNGFHAPQTVKLPDGGKIILNSNTAIDVKYTAKKRDIILRKGEIWIETQHDVKNRPFTVYTQQGQAQALGTKYLVKIDQKSSQIAVLKGAVKVQPKTNNQYVIITKGQKISINQYNLHSVEYFDHSEIGWTKGLIMVNEIPLSEFVQKLRPYQSALIYLDPEVSNIKISGTFPIANMAQLYEMLENTYAIDVDRYAMNHIIRIRQKK</sequence>
<dbReference type="KEGG" id="aci:ACIAD1779"/>
<dbReference type="PANTHER" id="PTHR30273">
    <property type="entry name" value="PERIPLASMIC SIGNAL SENSOR AND SIGMA FACTOR ACTIVATOR FECR-RELATED"/>
    <property type="match status" value="1"/>
</dbReference>
<dbReference type="BioCyc" id="ASP62977:ACIAD_RS08205-MONOMER"/>
<dbReference type="DNASU" id="2879639"/>
<dbReference type="STRING" id="202950.GCA_001485005_03153"/>
<dbReference type="Gene3D" id="2.60.120.1440">
    <property type="match status" value="1"/>
</dbReference>
<evidence type="ECO:0000313" key="3">
    <source>
        <dbReference type="EMBL" id="CAG68617.1"/>
    </source>
</evidence>
<dbReference type="GO" id="GO:0016989">
    <property type="term" value="F:sigma factor antagonist activity"/>
    <property type="evidence" value="ECO:0007669"/>
    <property type="project" value="TreeGrafter"/>
</dbReference>
<organism evidence="3 4">
    <name type="scientific">Acinetobacter baylyi (strain ATCC 33305 / BD413 / ADP1)</name>
    <dbReference type="NCBI Taxonomy" id="62977"/>
    <lineage>
        <taxon>Bacteria</taxon>
        <taxon>Pseudomonadati</taxon>
        <taxon>Pseudomonadota</taxon>
        <taxon>Gammaproteobacteria</taxon>
        <taxon>Moraxellales</taxon>
        <taxon>Moraxellaceae</taxon>
        <taxon>Acinetobacter</taxon>
    </lineage>
</organism>
<feature type="domain" description="FecR N-terminal" evidence="2">
    <location>
        <begin position="12"/>
        <end position="53"/>
    </location>
</feature>
<gene>
    <name evidence="3" type="primary">fecR</name>
    <name evidence="3" type="ordered locus">ACIAD1779</name>
</gene>
<dbReference type="Pfam" id="PF04773">
    <property type="entry name" value="FecR"/>
    <property type="match status" value="1"/>
</dbReference>
<evidence type="ECO:0000259" key="2">
    <source>
        <dbReference type="Pfam" id="PF16220"/>
    </source>
</evidence>
<accession>Q6FBE6</accession>
<evidence type="ECO:0000313" key="4">
    <source>
        <dbReference type="Proteomes" id="UP000000430"/>
    </source>
</evidence>
<name>Q6FBE6_ACIAD</name>
<dbReference type="InterPro" id="IPR006860">
    <property type="entry name" value="FecR"/>
</dbReference>
<dbReference type="RefSeq" id="WP_004926847.1">
    <property type="nucleotide sequence ID" value="NC_005966.1"/>
</dbReference>
<evidence type="ECO:0000259" key="1">
    <source>
        <dbReference type="Pfam" id="PF04773"/>
    </source>
</evidence>
<dbReference type="PANTHER" id="PTHR30273:SF2">
    <property type="entry name" value="PROTEIN FECR"/>
    <property type="match status" value="1"/>
</dbReference>
<dbReference type="InterPro" id="IPR032623">
    <property type="entry name" value="FecR_N"/>
</dbReference>
<dbReference type="PIRSF" id="PIRSF018266">
    <property type="entry name" value="FecR"/>
    <property type="match status" value="1"/>
</dbReference>
<protein>
    <submittedName>
        <fullName evidence="3">Membrane bound regulator in multi-component regulatory system with cytoplasmic FecI (Sigma factor) and FecA (Outer membrane receptor)</fullName>
    </submittedName>
</protein>
<dbReference type="GeneID" id="45234162"/>
<reference evidence="3 4" key="1">
    <citation type="journal article" date="2004" name="Nucleic Acids Res.">
        <title>Unique features revealed by the genome sequence of Acinetobacter sp. ADP1, a versatile and naturally transformation competent bacterium.</title>
        <authorList>
            <person name="Barbe V."/>
            <person name="Vallenet D."/>
            <person name="Fonknechten N."/>
            <person name="Kreimeyer A."/>
            <person name="Oztas S."/>
            <person name="Labarre L."/>
            <person name="Cruveiller S."/>
            <person name="Robert C."/>
            <person name="Duprat S."/>
            <person name="Wincker P."/>
            <person name="Ornston L.N."/>
            <person name="Weissenbach J."/>
            <person name="Marliere P."/>
            <person name="Cohen G.N."/>
            <person name="Medigue C."/>
        </authorList>
    </citation>
    <scope>NUCLEOTIDE SEQUENCE [LARGE SCALE GENOMIC DNA]</scope>
    <source>
        <strain evidence="4">ATCC 33305 / BD413 / ADP1</strain>
    </source>
</reference>
<dbReference type="HOGENOM" id="CLU_050192_0_0_6"/>